<feature type="non-terminal residue" evidence="1">
    <location>
        <position position="1"/>
    </location>
</feature>
<evidence type="ECO:0000313" key="1">
    <source>
        <dbReference type="EMBL" id="KAJ4429184.1"/>
    </source>
</evidence>
<gene>
    <name evidence="1" type="ORF">ANN_26187</name>
</gene>
<comment type="caution">
    <text evidence="1">The sequence shown here is derived from an EMBL/GenBank/DDBJ whole genome shotgun (WGS) entry which is preliminary data.</text>
</comment>
<accession>A0ABQ8S5M7</accession>
<proteinExistence type="predicted"/>
<dbReference type="Proteomes" id="UP001148838">
    <property type="component" value="Unassembled WGS sequence"/>
</dbReference>
<dbReference type="EMBL" id="JAJSOF020000036">
    <property type="protein sequence ID" value="KAJ4429184.1"/>
    <property type="molecule type" value="Genomic_DNA"/>
</dbReference>
<reference evidence="1 2" key="1">
    <citation type="journal article" date="2022" name="Allergy">
        <title>Genome assembly and annotation of Periplaneta americana reveal a comprehensive cockroach allergen profile.</title>
        <authorList>
            <person name="Wang L."/>
            <person name="Xiong Q."/>
            <person name="Saelim N."/>
            <person name="Wang L."/>
            <person name="Nong W."/>
            <person name="Wan A.T."/>
            <person name="Shi M."/>
            <person name="Liu X."/>
            <person name="Cao Q."/>
            <person name="Hui J.H.L."/>
            <person name="Sookrung N."/>
            <person name="Leung T.F."/>
            <person name="Tungtrongchitr A."/>
            <person name="Tsui S.K.W."/>
        </authorList>
    </citation>
    <scope>NUCLEOTIDE SEQUENCE [LARGE SCALE GENOMIC DNA]</scope>
    <source>
        <strain evidence="1">PWHHKU_190912</strain>
    </source>
</reference>
<keyword evidence="2" id="KW-1185">Reference proteome</keyword>
<sequence>WCGCVIDILTGYVVDFQVMSKFCCVCKLTAKDLGAESPEFNIWIEDHSEVCEIYHIECCSVVVGMITYLWCPKEIFVSKRHVAIAVGQAVCDYNHGTTYTTTKTQETAGMSPGTITIALGAMRDSERKRHGER</sequence>
<organism evidence="1 2">
    <name type="scientific">Periplaneta americana</name>
    <name type="common">American cockroach</name>
    <name type="synonym">Blatta americana</name>
    <dbReference type="NCBI Taxonomy" id="6978"/>
    <lineage>
        <taxon>Eukaryota</taxon>
        <taxon>Metazoa</taxon>
        <taxon>Ecdysozoa</taxon>
        <taxon>Arthropoda</taxon>
        <taxon>Hexapoda</taxon>
        <taxon>Insecta</taxon>
        <taxon>Pterygota</taxon>
        <taxon>Neoptera</taxon>
        <taxon>Polyneoptera</taxon>
        <taxon>Dictyoptera</taxon>
        <taxon>Blattodea</taxon>
        <taxon>Blattoidea</taxon>
        <taxon>Blattidae</taxon>
        <taxon>Blattinae</taxon>
        <taxon>Periplaneta</taxon>
    </lineage>
</organism>
<protein>
    <submittedName>
        <fullName evidence="1">Uncharacterized protein</fullName>
    </submittedName>
</protein>
<name>A0ABQ8S5M7_PERAM</name>
<evidence type="ECO:0000313" key="2">
    <source>
        <dbReference type="Proteomes" id="UP001148838"/>
    </source>
</evidence>